<dbReference type="KEGG" id="ang:An02g02100"/>
<reference evidence="2" key="2">
    <citation type="submission" date="2025-08" db="UniProtKB">
        <authorList>
            <consortium name="RefSeq"/>
        </authorList>
    </citation>
    <scope>IDENTIFICATION</scope>
</reference>
<sequence>MAYPVQLEMKSDERNDPGGSGAMGGWLIAMSKKPRFRLDGRMQGRSNPRLSLADENLNSMRLCLVPRERVADPVMTVVCYGWSIIHSRSTNDGMLATAICRGARWMPRAGRELDAFQLFITLADTPSRDATSLDHNGRYHLPFFARDNEHHYGAIRDDVPDPKYDVRYDKHASSVESRFPRAGTHGFGAARIDWLALGVSRWGKVELRRISPVDPGDVPVVAEDAAGVDRRCPARGFHILHNLETNLGCKEVTIILLAQQERILCLSTHVISSLPVAGVGMVSGLRAMMDCGIFHALIDWVVVRPLVVETLVGHSVGRSGKPFKECRASLRRVRQFVQSTKYPFGALRRNAGVDSGVNMQDTVN</sequence>
<evidence type="ECO:0000313" key="2">
    <source>
        <dbReference type="RefSeq" id="XP_059599903.1"/>
    </source>
</evidence>
<protein>
    <submittedName>
        <fullName evidence="2">Uncharacterized protein</fullName>
    </submittedName>
</protein>
<proteinExistence type="predicted"/>
<gene>
    <name evidence="2" type="ORF">An02g02100</name>
</gene>
<reference evidence="2" key="1">
    <citation type="submission" date="2025-02" db="EMBL/GenBank/DDBJ databases">
        <authorList>
            <consortium name="NCBI Genome Project"/>
        </authorList>
    </citation>
    <scope>NUCLEOTIDE SEQUENCE</scope>
</reference>
<dbReference type="VEuPathDB" id="FungiDB:An02g02100"/>
<accession>A0AAJ8BLX2</accession>
<dbReference type="AlphaFoldDB" id="A0AAJ8BLX2"/>
<organism evidence="2">
    <name type="scientific">Aspergillus niger</name>
    <dbReference type="NCBI Taxonomy" id="5061"/>
    <lineage>
        <taxon>Eukaryota</taxon>
        <taxon>Fungi</taxon>
        <taxon>Dikarya</taxon>
        <taxon>Ascomycota</taxon>
        <taxon>Pezizomycotina</taxon>
        <taxon>Eurotiomycetes</taxon>
        <taxon>Eurotiomycetidae</taxon>
        <taxon>Eurotiales</taxon>
        <taxon>Aspergillaceae</taxon>
        <taxon>Aspergillus</taxon>
        <taxon>Aspergillus subgen. Circumdati</taxon>
    </lineage>
</organism>
<name>A0AAJ8BLX2_ASPNG</name>
<feature type="region of interest" description="Disordered" evidence="1">
    <location>
        <begin position="1"/>
        <end position="22"/>
    </location>
</feature>
<dbReference type="GeneID" id="84590239"/>
<dbReference type="RefSeq" id="XP_059599903.1">
    <property type="nucleotide sequence ID" value="XM_059746108.1"/>
</dbReference>
<evidence type="ECO:0000256" key="1">
    <source>
        <dbReference type="SAM" id="MobiDB-lite"/>
    </source>
</evidence>